<evidence type="ECO:0000313" key="19">
    <source>
        <dbReference type="Proteomes" id="UP001054837"/>
    </source>
</evidence>
<evidence type="ECO:0000256" key="15">
    <source>
        <dbReference type="ARBA" id="ARBA00070160"/>
    </source>
</evidence>
<sequence>MTVLVKMPRIFPSKFLITATRLQNTYLTMQKNFSMSSANLKDGRKILIVGGGTGGITMAAKILGIGEKNVTVIEPSEMHYYQPYWTLVGGRKKNLASSCRPTSSVMPKGTNWMKDKVMGFDPFSNTVHTEKNGKIHYDYLIVALGLKLAYEKIKGLPEAFNSKGVCSNYSVQYVEKTAQAMEDFKEGNAIFTQPLNPIKCAGAPQKIMYLTEEYFTKNGKRNKANIIFNTALPVIFSCKKYATALEQVAKEKNISVNYCYNLVEVKPKSNEAIFQKVDKKGKALDPNSTETFKYEMLHITPPMGPPPTIRDSPFADASGFMDVNKNTLQSVKFENVFGLGDCINAPTSKTMAAISSQSGVLVQNLKLALKKKILTHGYYGYTSCPLVTGYNKGILAEFNYEMLPEETLPIDQSKERALFYHLKKDVMPLLYWNFMLKGHWSGPKFLRKLLHLGYTR</sequence>
<dbReference type="InterPro" id="IPR015904">
    <property type="entry name" value="Sulphide_quinone_reductase"/>
</dbReference>
<accession>A0AAV4NZX3</accession>
<evidence type="ECO:0000256" key="1">
    <source>
        <dbReference type="ARBA" id="ARBA00001974"/>
    </source>
</evidence>
<dbReference type="PANTHER" id="PTHR10632:SF2">
    <property type="entry name" value="SULFIDE:QUINONE OXIDOREDUCTASE, MITOCHONDRIAL"/>
    <property type="match status" value="1"/>
</dbReference>
<dbReference type="AlphaFoldDB" id="A0AAV4NZX3"/>
<comment type="catalytic activity">
    <reaction evidence="11">
        <text>a quinone + hydrogen sulfide + glutathione + H(+) = S-sulfanylglutathione + a quinol</text>
        <dbReference type="Rhea" id="RHEA:55156"/>
        <dbReference type="ChEBI" id="CHEBI:15378"/>
        <dbReference type="ChEBI" id="CHEBI:24646"/>
        <dbReference type="ChEBI" id="CHEBI:29919"/>
        <dbReference type="ChEBI" id="CHEBI:57925"/>
        <dbReference type="ChEBI" id="CHEBI:58905"/>
        <dbReference type="ChEBI" id="CHEBI:132124"/>
        <dbReference type="EC" id="1.8.5.8"/>
    </reaction>
    <physiologicalReaction direction="left-to-right" evidence="11">
        <dbReference type="Rhea" id="RHEA:55157"/>
    </physiologicalReaction>
</comment>
<evidence type="ECO:0000259" key="17">
    <source>
        <dbReference type="Pfam" id="PF07992"/>
    </source>
</evidence>
<dbReference type="GO" id="GO:0070224">
    <property type="term" value="F:sulfide:quinone oxidoreductase activity"/>
    <property type="evidence" value="ECO:0007669"/>
    <property type="project" value="TreeGrafter"/>
</dbReference>
<dbReference type="Gene3D" id="3.50.50.60">
    <property type="entry name" value="FAD/NAD(P)-binding domain"/>
    <property type="match status" value="2"/>
</dbReference>
<proteinExistence type="inferred from homology"/>
<protein>
    <recommendedName>
        <fullName evidence="15">Sulfide:quinone oxidoreductase, mitochondrial</fullName>
        <ecNumber evidence="14">1.8.5.8</ecNumber>
    </recommendedName>
    <alternativeName>
        <fullName evidence="16">Sulfide quinone oxidoreductase</fullName>
    </alternativeName>
</protein>
<organism evidence="18 19">
    <name type="scientific">Caerostris darwini</name>
    <dbReference type="NCBI Taxonomy" id="1538125"/>
    <lineage>
        <taxon>Eukaryota</taxon>
        <taxon>Metazoa</taxon>
        <taxon>Ecdysozoa</taxon>
        <taxon>Arthropoda</taxon>
        <taxon>Chelicerata</taxon>
        <taxon>Arachnida</taxon>
        <taxon>Araneae</taxon>
        <taxon>Araneomorphae</taxon>
        <taxon>Entelegynae</taxon>
        <taxon>Araneoidea</taxon>
        <taxon>Araneidae</taxon>
        <taxon>Caerostris</taxon>
    </lineage>
</organism>
<reference evidence="18 19" key="1">
    <citation type="submission" date="2021-06" db="EMBL/GenBank/DDBJ databases">
        <title>Caerostris darwini draft genome.</title>
        <authorList>
            <person name="Kono N."/>
            <person name="Arakawa K."/>
        </authorList>
    </citation>
    <scope>NUCLEOTIDE SEQUENCE [LARGE SCALE GENOMIC DNA]</scope>
</reference>
<dbReference type="GO" id="GO:0070221">
    <property type="term" value="P:sulfide oxidation, using sulfide:quinone oxidoreductase"/>
    <property type="evidence" value="ECO:0007669"/>
    <property type="project" value="TreeGrafter"/>
</dbReference>
<dbReference type="GO" id="GO:0048038">
    <property type="term" value="F:quinone binding"/>
    <property type="evidence" value="ECO:0007669"/>
    <property type="project" value="UniProtKB-KW"/>
</dbReference>
<comment type="catalytic activity">
    <reaction evidence="10">
        <text>ubiquinone-10 + hydrogen sulfide + glutathione + H(+) = S-sulfanylglutathione + ubiquinol-10</text>
        <dbReference type="Rhea" id="RHEA:62608"/>
        <dbReference type="ChEBI" id="CHEBI:15378"/>
        <dbReference type="ChEBI" id="CHEBI:29919"/>
        <dbReference type="ChEBI" id="CHEBI:46245"/>
        <dbReference type="ChEBI" id="CHEBI:57925"/>
        <dbReference type="ChEBI" id="CHEBI:58905"/>
        <dbReference type="ChEBI" id="CHEBI:64183"/>
    </reaction>
    <physiologicalReaction direction="left-to-right" evidence="10">
        <dbReference type="Rhea" id="RHEA:62609"/>
    </physiologicalReaction>
</comment>
<evidence type="ECO:0000313" key="18">
    <source>
        <dbReference type="EMBL" id="GIX90452.1"/>
    </source>
</evidence>
<dbReference type="Proteomes" id="UP001054837">
    <property type="component" value="Unassembled WGS sequence"/>
</dbReference>
<keyword evidence="6" id="KW-0809">Transit peptide</keyword>
<keyword evidence="19" id="KW-1185">Reference proteome</keyword>
<comment type="function">
    <text evidence="12">Catalyzes the oxidation of hydrogen sulfide with the help of a quinone, such as ubiquinone-10, giving rise to thiosulfate and ultimately to sulfane (molecular sulfur) atoms. Requires an additional electron acceptor; can use sulfite, sulfide or cyanide (in vitro). It is believed the in vivo electron acceptor is glutathione.</text>
</comment>
<evidence type="ECO:0000256" key="9">
    <source>
        <dbReference type="ARBA" id="ARBA00051038"/>
    </source>
</evidence>
<evidence type="ECO:0000256" key="16">
    <source>
        <dbReference type="ARBA" id="ARBA00082958"/>
    </source>
</evidence>
<dbReference type="FunFam" id="3.50.50.60:FF:000034">
    <property type="entry name" value="sulfide:quinone oxidoreductase, mitochondrial"/>
    <property type="match status" value="1"/>
</dbReference>
<comment type="similarity">
    <text evidence="13">Belongs to the SQRD family.</text>
</comment>
<evidence type="ECO:0000256" key="2">
    <source>
        <dbReference type="ARBA" id="ARBA00004173"/>
    </source>
</evidence>
<dbReference type="InterPro" id="IPR036188">
    <property type="entry name" value="FAD/NAD-bd_sf"/>
</dbReference>
<comment type="caution">
    <text evidence="18">The sequence shown here is derived from an EMBL/GenBank/DDBJ whole genome shotgun (WGS) entry which is preliminary data.</text>
</comment>
<evidence type="ECO:0000256" key="11">
    <source>
        <dbReference type="ARBA" id="ARBA00052986"/>
    </source>
</evidence>
<evidence type="ECO:0000256" key="10">
    <source>
        <dbReference type="ARBA" id="ARBA00052810"/>
    </source>
</evidence>
<evidence type="ECO:0000256" key="5">
    <source>
        <dbReference type="ARBA" id="ARBA00022827"/>
    </source>
</evidence>
<evidence type="ECO:0000256" key="13">
    <source>
        <dbReference type="ARBA" id="ARBA00060891"/>
    </source>
</evidence>
<evidence type="ECO:0000256" key="4">
    <source>
        <dbReference type="ARBA" id="ARBA00022719"/>
    </source>
</evidence>
<keyword evidence="7" id="KW-0560">Oxidoreductase</keyword>
<keyword evidence="3" id="KW-0285">Flavoprotein</keyword>
<evidence type="ECO:0000256" key="12">
    <source>
        <dbReference type="ARBA" id="ARBA00059167"/>
    </source>
</evidence>
<comment type="catalytic activity">
    <reaction evidence="9">
        <text>ubiquinone-10 + hydrogen sulfide + sulfite + 2 H(+) = ubiquinol-10 + thiosulfate</text>
        <dbReference type="Rhea" id="RHEA:38359"/>
        <dbReference type="ChEBI" id="CHEBI:15378"/>
        <dbReference type="ChEBI" id="CHEBI:17359"/>
        <dbReference type="ChEBI" id="CHEBI:29919"/>
        <dbReference type="ChEBI" id="CHEBI:33542"/>
        <dbReference type="ChEBI" id="CHEBI:46245"/>
        <dbReference type="ChEBI" id="CHEBI:64183"/>
    </reaction>
    <physiologicalReaction direction="left-to-right" evidence="9">
        <dbReference type="Rhea" id="RHEA:38360"/>
    </physiologicalReaction>
</comment>
<dbReference type="GO" id="GO:0005739">
    <property type="term" value="C:mitochondrion"/>
    <property type="evidence" value="ECO:0007669"/>
    <property type="project" value="UniProtKB-SubCell"/>
</dbReference>
<dbReference type="GO" id="GO:0071949">
    <property type="term" value="F:FAD binding"/>
    <property type="evidence" value="ECO:0007669"/>
    <property type="project" value="TreeGrafter"/>
</dbReference>
<dbReference type="EMBL" id="BPLQ01002250">
    <property type="protein sequence ID" value="GIX90452.1"/>
    <property type="molecule type" value="Genomic_DNA"/>
</dbReference>
<dbReference type="Pfam" id="PF07992">
    <property type="entry name" value="Pyr_redox_2"/>
    <property type="match status" value="1"/>
</dbReference>
<comment type="subcellular location">
    <subcellularLocation>
        <location evidence="2">Mitochondrion</location>
    </subcellularLocation>
</comment>
<name>A0AAV4NZX3_9ARAC</name>
<comment type="cofactor">
    <cofactor evidence="1">
        <name>FAD</name>
        <dbReference type="ChEBI" id="CHEBI:57692"/>
    </cofactor>
</comment>
<evidence type="ECO:0000256" key="6">
    <source>
        <dbReference type="ARBA" id="ARBA00022946"/>
    </source>
</evidence>
<gene>
    <name evidence="18" type="primary">SQOR</name>
    <name evidence="18" type="ORF">CDAR_74601</name>
</gene>
<evidence type="ECO:0000256" key="3">
    <source>
        <dbReference type="ARBA" id="ARBA00022630"/>
    </source>
</evidence>
<dbReference type="GO" id="GO:0106436">
    <property type="term" value="F:glutathione-dependent sulfide quinone oxidoreductase activity"/>
    <property type="evidence" value="ECO:0007669"/>
    <property type="project" value="UniProtKB-EC"/>
</dbReference>
<evidence type="ECO:0000256" key="7">
    <source>
        <dbReference type="ARBA" id="ARBA00023002"/>
    </source>
</evidence>
<dbReference type="EC" id="1.8.5.8" evidence="14"/>
<keyword evidence="5" id="KW-0274">FAD</keyword>
<keyword evidence="8" id="KW-0496">Mitochondrion</keyword>
<dbReference type="PANTHER" id="PTHR10632">
    <property type="entry name" value="SULFIDE:QUINONE OXIDOREDUCTASE"/>
    <property type="match status" value="1"/>
</dbReference>
<feature type="domain" description="FAD/NAD(P)-binding" evidence="17">
    <location>
        <begin position="45"/>
        <end position="161"/>
    </location>
</feature>
<dbReference type="SUPFAM" id="SSF51905">
    <property type="entry name" value="FAD/NAD(P)-binding domain"/>
    <property type="match status" value="2"/>
</dbReference>
<evidence type="ECO:0000256" key="14">
    <source>
        <dbReference type="ARBA" id="ARBA00066447"/>
    </source>
</evidence>
<dbReference type="InterPro" id="IPR023753">
    <property type="entry name" value="FAD/NAD-binding_dom"/>
</dbReference>
<keyword evidence="4" id="KW-0874">Quinone</keyword>
<evidence type="ECO:0000256" key="8">
    <source>
        <dbReference type="ARBA" id="ARBA00023128"/>
    </source>
</evidence>